<dbReference type="HOGENOM" id="CLU_017584_5_2_5"/>
<keyword evidence="2" id="KW-0238">DNA-binding</keyword>
<protein>
    <submittedName>
        <fullName evidence="5">Transcriptional regulator, GntR family</fullName>
    </submittedName>
</protein>
<dbReference type="EMBL" id="CP001349">
    <property type="protein sequence ID" value="ACL56453.1"/>
    <property type="molecule type" value="Genomic_DNA"/>
</dbReference>
<dbReference type="STRING" id="460265.Mnod_1461"/>
<evidence type="ECO:0000259" key="4">
    <source>
        <dbReference type="PROSITE" id="PS50949"/>
    </source>
</evidence>
<evidence type="ECO:0000313" key="5">
    <source>
        <dbReference type="EMBL" id="ACL56453.1"/>
    </source>
</evidence>
<feature type="domain" description="HTH gntR-type" evidence="4">
    <location>
        <begin position="10"/>
        <end position="77"/>
    </location>
</feature>
<dbReference type="Pfam" id="PF00392">
    <property type="entry name" value="GntR"/>
    <property type="match status" value="1"/>
</dbReference>
<dbReference type="AlphaFoldDB" id="B8INC7"/>
<dbReference type="InterPro" id="IPR036388">
    <property type="entry name" value="WH-like_DNA-bd_sf"/>
</dbReference>
<dbReference type="Gene3D" id="1.10.10.10">
    <property type="entry name" value="Winged helix-like DNA-binding domain superfamily/Winged helix DNA-binding domain"/>
    <property type="match status" value="1"/>
</dbReference>
<dbReference type="Gene3D" id="1.20.120.530">
    <property type="entry name" value="GntR ligand-binding domain-like"/>
    <property type="match status" value="1"/>
</dbReference>
<dbReference type="SMART" id="SM00895">
    <property type="entry name" value="FCD"/>
    <property type="match status" value="1"/>
</dbReference>
<dbReference type="InterPro" id="IPR008920">
    <property type="entry name" value="TF_FadR/GntR_C"/>
</dbReference>
<dbReference type="PRINTS" id="PR00035">
    <property type="entry name" value="HTHGNTR"/>
</dbReference>
<dbReference type="Pfam" id="PF07729">
    <property type="entry name" value="FCD"/>
    <property type="match status" value="1"/>
</dbReference>
<dbReference type="SMART" id="SM00345">
    <property type="entry name" value="HTH_GNTR"/>
    <property type="match status" value="1"/>
</dbReference>
<keyword evidence="6" id="KW-1185">Reference proteome</keyword>
<dbReference type="InterPro" id="IPR011711">
    <property type="entry name" value="GntR_C"/>
</dbReference>
<dbReference type="InterPro" id="IPR000524">
    <property type="entry name" value="Tscrpt_reg_HTH_GntR"/>
</dbReference>
<dbReference type="SUPFAM" id="SSF46785">
    <property type="entry name" value="Winged helix' DNA-binding domain"/>
    <property type="match status" value="1"/>
</dbReference>
<gene>
    <name evidence="5" type="ordered locus">Mnod_1461</name>
</gene>
<dbReference type="CDD" id="cd07377">
    <property type="entry name" value="WHTH_GntR"/>
    <property type="match status" value="1"/>
</dbReference>
<dbReference type="GO" id="GO:0003700">
    <property type="term" value="F:DNA-binding transcription factor activity"/>
    <property type="evidence" value="ECO:0007669"/>
    <property type="project" value="InterPro"/>
</dbReference>
<keyword evidence="1" id="KW-0805">Transcription regulation</keyword>
<dbReference type="PANTHER" id="PTHR43537:SF50">
    <property type="entry name" value="TRANSCRIPTIONAL REGULATORY PROTEIN"/>
    <property type="match status" value="1"/>
</dbReference>
<evidence type="ECO:0000256" key="2">
    <source>
        <dbReference type="ARBA" id="ARBA00023125"/>
    </source>
</evidence>
<accession>B8INC7</accession>
<dbReference type="PROSITE" id="PS50949">
    <property type="entry name" value="HTH_GNTR"/>
    <property type="match status" value="1"/>
</dbReference>
<name>B8INC7_METNO</name>
<reference evidence="5 6" key="1">
    <citation type="submission" date="2009-01" db="EMBL/GenBank/DDBJ databases">
        <title>Complete sequence of chromosome of Methylobacterium nodulans ORS 2060.</title>
        <authorList>
            <consortium name="US DOE Joint Genome Institute"/>
            <person name="Lucas S."/>
            <person name="Copeland A."/>
            <person name="Lapidus A."/>
            <person name="Glavina del Rio T."/>
            <person name="Dalin E."/>
            <person name="Tice H."/>
            <person name="Bruce D."/>
            <person name="Goodwin L."/>
            <person name="Pitluck S."/>
            <person name="Sims D."/>
            <person name="Brettin T."/>
            <person name="Detter J.C."/>
            <person name="Han C."/>
            <person name="Larimer F."/>
            <person name="Land M."/>
            <person name="Hauser L."/>
            <person name="Kyrpides N."/>
            <person name="Ivanova N."/>
            <person name="Marx C.J."/>
            <person name="Richardson P."/>
        </authorList>
    </citation>
    <scope>NUCLEOTIDE SEQUENCE [LARGE SCALE GENOMIC DNA]</scope>
    <source>
        <strain evidence="6">LMG 21967 / CNCM I-2342 / ORS 2060</strain>
    </source>
</reference>
<evidence type="ECO:0000313" key="6">
    <source>
        <dbReference type="Proteomes" id="UP000008207"/>
    </source>
</evidence>
<dbReference type="KEGG" id="mno:Mnod_1461"/>
<organism evidence="5 6">
    <name type="scientific">Methylobacterium nodulans (strain LMG 21967 / CNCM I-2342 / ORS 2060)</name>
    <dbReference type="NCBI Taxonomy" id="460265"/>
    <lineage>
        <taxon>Bacteria</taxon>
        <taxon>Pseudomonadati</taxon>
        <taxon>Pseudomonadota</taxon>
        <taxon>Alphaproteobacteria</taxon>
        <taxon>Hyphomicrobiales</taxon>
        <taxon>Methylobacteriaceae</taxon>
        <taxon>Methylobacterium</taxon>
    </lineage>
</organism>
<evidence type="ECO:0000256" key="3">
    <source>
        <dbReference type="ARBA" id="ARBA00023163"/>
    </source>
</evidence>
<evidence type="ECO:0000256" key="1">
    <source>
        <dbReference type="ARBA" id="ARBA00023015"/>
    </source>
</evidence>
<dbReference type="eggNOG" id="COG1802">
    <property type="taxonomic scope" value="Bacteria"/>
</dbReference>
<dbReference type="GO" id="GO:0003677">
    <property type="term" value="F:DNA binding"/>
    <property type="evidence" value="ECO:0007669"/>
    <property type="project" value="UniProtKB-KW"/>
</dbReference>
<proteinExistence type="predicted"/>
<dbReference type="PANTHER" id="PTHR43537">
    <property type="entry name" value="TRANSCRIPTIONAL REGULATOR, GNTR FAMILY"/>
    <property type="match status" value="1"/>
</dbReference>
<keyword evidence="3" id="KW-0804">Transcription</keyword>
<dbReference type="Proteomes" id="UP000008207">
    <property type="component" value="Chromosome"/>
</dbReference>
<dbReference type="SUPFAM" id="SSF48008">
    <property type="entry name" value="GntR ligand-binding domain-like"/>
    <property type="match status" value="1"/>
</dbReference>
<sequence>MTKARAERTTSLAQHVADELRKAIVSAQFDFGEALSEEGLAAAFGVSRTPIREALTILQAEGLVTIVPKSGTYIFTPSEDDVAELCEHRVTLEVEAVKRTLQRGREAALAELRLAFADMTRARATEDMELYGRADTAFHLSFFHHCGNRYLRDAYERNLGRVSALRTHLAFVAVNEPERSYADHERIIALISANEPEQLADLLEQHILRTRENYLSALRGRLQVGELNRVARIRRKLGHANGTFGRSVQAVEEQASAPRDAPPRRSAV</sequence>
<dbReference type="RefSeq" id="WP_015928149.1">
    <property type="nucleotide sequence ID" value="NC_011894.1"/>
</dbReference>
<dbReference type="InterPro" id="IPR036390">
    <property type="entry name" value="WH_DNA-bd_sf"/>
</dbReference>
<dbReference type="OrthoDB" id="9789310at2"/>